<reference evidence="6" key="1">
    <citation type="journal article" date="2019" name="Int. J. Syst. Evol. Microbiol.">
        <title>The Global Catalogue of Microorganisms (GCM) 10K type strain sequencing project: providing services to taxonomists for standard genome sequencing and annotation.</title>
        <authorList>
            <consortium name="The Broad Institute Genomics Platform"/>
            <consortium name="The Broad Institute Genome Sequencing Center for Infectious Disease"/>
            <person name="Wu L."/>
            <person name="Ma J."/>
        </authorList>
    </citation>
    <scope>NUCLEOTIDE SEQUENCE [LARGE SCALE GENOMIC DNA]</scope>
    <source>
        <strain evidence="6">JCM 18532</strain>
    </source>
</reference>
<dbReference type="InterPro" id="IPR036812">
    <property type="entry name" value="NAD(P)_OxRdtase_dom_sf"/>
</dbReference>
<dbReference type="PRINTS" id="PR00069">
    <property type="entry name" value="ALDKETRDTASE"/>
</dbReference>
<feature type="domain" description="NADP-dependent oxidoreductase" evidence="4">
    <location>
        <begin position="20"/>
        <end position="263"/>
    </location>
</feature>
<dbReference type="PANTHER" id="PTHR43827:SF3">
    <property type="entry name" value="NADP-DEPENDENT OXIDOREDUCTASE DOMAIN-CONTAINING PROTEIN"/>
    <property type="match status" value="1"/>
</dbReference>
<dbReference type="PIRSF" id="PIRSF000097">
    <property type="entry name" value="AKR"/>
    <property type="match status" value="1"/>
</dbReference>
<evidence type="ECO:0000256" key="3">
    <source>
        <dbReference type="ARBA" id="ARBA00023002"/>
    </source>
</evidence>
<dbReference type="PROSITE" id="PS00063">
    <property type="entry name" value="ALDOKETO_REDUCTASE_3"/>
    <property type="match status" value="1"/>
</dbReference>
<protein>
    <submittedName>
        <fullName evidence="5">Aldo/keto reductase</fullName>
    </submittedName>
</protein>
<accession>A0ABP8ZEW8</accession>
<keyword evidence="2" id="KW-0521">NADP</keyword>
<evidence type="ECO:0000259" key="4">
    <source>
        <dbReference type="Pfam" id="PF00248"/>
    </source>
</evidence>
<comment type="similarity">
    <text evidence="1">Belongs to the aldo/keto reductase family.</text>
</comment>
<dbReference type="Gene3D" id="3.20.20.100">
    <property type="entry name" value="NADP-dependent oxidoreductase domain"/>
    <property type="match status" value="1"/>
</dbReference>
<dbReference type="Proteomes" id="UP001499882">
    <property type="component" value="Unassembled WGS sequence"/>
</dbReference>
<dbReference type="SUPFAM" id="SSF51430">
    <property type="entry name" value="NAD(P)-linked oxidoreductase"/>
    <property type="match status" value="1"/>
</dbReference>
<dbReference type="PROSITE" id="PS00062">
    <property type="entry name" value="ALDOKETO_REDUCTASE_2"/>
    <property type="match status" value="1"/>
</dbReference>
<dbReference type="InterPro" id="IPR023210">
    <property type="entry name" value="NADP_OxRdtase_dom"/>
</dbReference>
<dbReference type="Pfam" id="PF00248">
    <property type="entry name" value="Aldo_ket_red"/>
    <property type="match status" value="1"/>
</dbReference>
<evidence type="ECO:0000256" key="2">
    <source>
        <dbReference type="ARBA" id="ARBA00022857"/>
    </source>
</evidence>
<gene>
    <name evidence="5" type="ORF">GCM10023350_45350</name>
</gene>
<dbReference type="PROSITE" id="PS00798">
    <property type="entry name" value="ALDOKETO_REDUCTASE_1"/>
    <property type="match status" value="1"/>
</dbReference>
<dbReference type="CDD" id="cd19132">
    <property type="entry name" value="AKR_AKR5D1_E1"/>
    <property type="match status" value="1"/>
</dbReference>
<evidence type="ECO:0000313" key="6">
    <source>
        <dbReference type="Proteomes" id="UP001499882"/>
    </source>
</evidence>
<sequence>MWDMAIPTHTLNDGSVLPAIGFGTYPLKDDEAVSGIVSAIEAGYRLLDTAVNYGNEREVGEAVRVCGLPREELLVASKIPGRDHEYDAAIASVHGSLERLGLDYLDLHFVHWPNPSVGKYAEAWRALVDLREEGLVRSIGVSNFTAAHLDRVIAETGVTPAVNQIELHPYFPQVEMRAVNAERGIQTESWSPLGKRQAPFAEPAVADAAEVHGVTPGQVILRWQVQLGSIPIPKSAAPDRQRANLDVFGFELTDAEMSAITALGRSDGRLFGGDPDTHEEM</sequence>
<dbReference type="InterPro" id="IPR020471">
    <property type="entry name" value="AKR"/>
</dbReference>
<keyword evidence="3" id="KW-0560">Oxidoreductase</keyword>
<dbReference type="PANTHER" id="PTHR43827">
    <property type="entry name" value="2,5-DIKETO-D-GLUCONIC ACID REDUCTASE"/>
    <property type="match status" value="1"/>
</dbReference>
<keyword evidence="6" id="KW-1185">Reference proteome</keyword>
<proteinExistence type="inferred from homology"/>
<dbReference type="EMBL" id="BAABKN010000030">
    <property type="protein sequence ID" value="GAA4754848.1"/>
    <property type="molecule type" value="Genomic_DNA"/>
</dbReference>
<name>A0ABP8ZEW8_9ACTN</name>
<evidence type="ECO:0000313" key="5">
    <source>
        <dbReference type="EMBL" id="GAA4754848.1"/>
    </source>
</evidence>
<organism evidence="5 6">
    <name type="scientific">Nocardioides endophyticus</name>
    <dbReference type="NCBI Taxonomy" id="1353775"/>
    <lineage>
        <taxon>Bacteria</taxon>
        <taxon>Bacillati</taxon>
        <taxon>Actinomycetota</taxon>
        <taxon>Actinomycetes</taxon>
        <taxon>Propionibacteriales</taxon>
        <taxon>Nocardioidaceae</taxon>
        <taxon>Nocardioides</taxon>
    </lineage>
</organism>
<comment type="caution">
    <text evidence="5">The sequence shown here is derived from an EMBL/GenBank/DDBJ whole genome shotgun (WGS) entry which is preliminary data.</text>
</comment>
<dbReference type="InterPro" id="IPR018170">
    <property type="entry name" value="Aldo/ket_reductase_CS"/>
</dbReference>
<evidence type="ECO:0000256" key="1">
    <source>
        <dbReference type="ARBA" id="ARBA00007905"/>
    </source>
</evidence>